<dbReference type="AlphaFoldDB" id="A0A0F9N0B9"/>
<reference evidence="3" key="1">
    <citation type="journal article" date="2015" name="Nature">
        <title>Complex archaea that bridge the gap between prokaryotes and eukaryotes.</title>
        <authorList>
            <person name="Spang A."/>
            <person name="Saw J.H."/>
            <person name="Jorgensen S.L."/>
            <person name="Zaremba-Niedzwiedzka K."/>
            <person name="Martijn J."/>
            <person name="Lind A.E."/>
            <person name="van Eijk R."/>
            <person name="Schleper C."/>
            <person name="Guy L."/>
            <person name="Ettema T.J."/>
        </authorList>
    </citation>
    <scope>NUCLEOTIDE SEQUENCE</scope>
</reference>
<dbReference type="InterPro" id="IPR035421">
    <property type="entry name" value="Terminase_6C"/>
</dbReference>
<feature type="domain" description="Terminase large subunit gp17-like C-terminal" evidence="2">
    <location>
        <begin position="309"/>
        <end position="452"/>
    </location>
</feature>
<evidence type="ECO:0000256" key="1">
    <source>
        <dbReference type="ARBA" id="ARBA00022612"/>
    </source>
</evidence>
<sequence length="478" mass="54103">MTYSLQAQQLIERGKKASRNFREFVRFIAGFDPAAHEREWIDACQLIGDEPRAGHKFIIIAPPGFGKSQIISVLFIAWMIGRYPDEHFGLLSYADNVSWGWSAAIRRIITTSKPYKITFPHVKRDPQSWGSATFRVKRKSIIDAQPTLRAGGTRAAVISYRLSGLVLDDAIDAKQDANTEQRDKAFNNYETSILTRLLDKAFQLCIGTRWSGDDFIGRLMKRKREGWKVIHIKALDEKGNSCWPPDGKGFGFSKKELEIKEFESPEVFAIQYMGDTSGGKAGIIKRLSPYKEVPSMELVKAKDLLVGAGWDCALKDKERNHFTVGYVGGLDQQGRIWILDRKKDRWGTPEIIEKIYSVQKEWDPFTQWVEDAAGGTPAVQTIQAETPDAPVELVLPSHGGKRSRAHALAPYIHRGQIVFPKMASWFADAKYFITHFPYAGFDDDIDALWMLVSQLLSVIHPAHYEGARQRAQRGLRMV</sequence>
<evidence type="ECO:0000259" key="2">
    <source>
        <dbReference type="Pfam" id="PF17289"/>
    </source>
</evidence>
<protein>
    <recommendedName>
        <fullName evidence="2">Terminase large subunit gp17-like C-terminal domain-containing protein</fullName>
    </recommendedName>
</protein>
<name>A0A0F9N0B9_9ZZZZ</name>
<dbReference type="Gene3D" id="3.40.50.300">
    <property type="entry name" value="P-loop containing nucleotide triphosphate hydrolases"/>
    <property type="match status" value="1"/>
</dbReference>
<dbReference type="Pfam" id="PF17289">
    <property type="entry name" value="Terminase_6C"/>
    <property type="match status" value="1"/>
</dbReference>
<proteinExistence type="predicted"/>
<dbReference type="InterPro" id="IPR027417">
    <property type="entry name" value="P-loop_NTPase"/>
</dbReference>
<dbReference type="InterPro" id="IPR006517">
    <property type="entry name" value="Phage_terminase_lsu-like_C"/>
</dbReference>
<dbReference type="Gene3D" id="3.30.420.240">
    <property type="match status" value="1"/>
</dbReference>
<dbReference type="EMBL" id="LAZR01004833">
    <property type="protein sequence ID" value="KKN05182.1"/>
    <property type="molecule type" value="Genomic_DNA"/>
</dbReference>
<accession>A0A0F9N0B9</accession>
<gene>
    <name evidence="3" type="ORF">LCGC14_1089910</name>
</gene>
<evidence type="ECO:0000313" key="3">
    <source>
        <dbReference type="EMBL" id="KKN05182.1"/>
    </source>
</evidence>
<comment type="caution">
    <text evidence="3">The sequence shown here is derived from an EMBL/GenBank/DDBJ whole genome shotgun (WGS) entry which is preliminary data.</text>
</comment>
<organism evidence="3">
    <name type="scientific">marine sediment metagenome</name>
    <dbReference type="NCBI Taxonomy" id="412755"/>
    <lineage>
        <taxon>unclassified sequences</taxon>
        <taxon>metagenomes</taxon>
        <taxon>ecological metagenomes</taxon>
    </lineage>
</organism>
<dbReference type="NCBIfam" id="TIGR01630">
    <property type="entry name" value="psiM2_ORF9"/>
    <property type="match status" value="1"/>
</dbReference>
<keyword evidence="1" id="KW-1188">Viral release from host cell</keyword>